<comment type="caution">
    <text evidence="1">The sequence shown here is derived from an EMBL/GenBank/DDBJ whole genome shotgun (WGS) entry which is preliminary data.</text>
</comment>
<name>A0AAD4LY58_9AGAM</name>
<evidence type="ECO:0000313" key="2">
    <source>
        <dbReference type="Proteomes" id="UP001203297"/>
    </source>
</evidence>
<feature type="non-terminal residue" evidence="1">
    <location>
        <position position="1"/>
    </location>
</feature>
<keyword evidence="2" id="KW-1185">Reference proteome</keyword>
<proteinExistence type="predicted"/>
<dbReference type="EMBL" id="WTXG01000124">
    <property type="protein sequence ID" value="KAI0292344.1"/>
    <property type="molecule type" value="Genomic_DNA"/>
</dbReference>
<dbReference type="Proteomes" id="UP001203297">
    <property type="component" value="Unassembled WGS sequence"/>
</dbReference>
<organism evidence="1 2">
    <name type="scientific">Multifurca ochricompacta</name>
    <dbReference type="NCBI Taxonomy" id="376703"/>
    <lineage>
        <taxon>Eukaryota</taxon>
        <taxon>Fungi</taxon>
        <taxon>Dikarya</taxon>
        <taxon>Basidiomycota</taxon>
        <taxon>Agaricomycotina</taxon>
        <taxon>Agaricomycetes</taxon>
        <taxon>Russulales</taxon>
        <taxon>Russulaceae</taxon>
        <taxon>Multifurca</taxon>
    </lineage>
</organism>
<evidence type="ECO:0000313" key="1">
    <source>
        <dbReference type="EMBL" id="KAI0292344.1"/>
    </source>
</evidence>
<reference evidence="1" key="1">
    <citation type="journal article" date="2022" name="New Phytol.">
        <title>Evolutionary transition to the ectomycorrhizal habit in the genomes of a hyperdiverse lineage of mushroom-forming fungi.</title>
        <authorList>
            <person name="Looney B."/>
            <person name="Miyauchi S."/>
            <person name="Morin E."/>
            <person name="Drula E."/>
            <person name="Courty P.E."/>
            <person name="Kohler A."/>
            <person name="Kuo A."/>
            <person name="LaButti K."/>
            <person name="Pangilinan J."/>
            <person name="Lipzen A."/>
            <person name="Riley R."/>
            <person name="Andreopoulos W."/>
            <person name="He G."/>
            <person name="Johnson J."/>
            <person name="Nolan M."/>
            <person name="Tritt A."/>
            <person name="Barry K.W."/>
            <person name="Grigoriev I.V."/>
            <person name="Nagy L.G."/>
            <person name="Hibbett D."/>
            <person name="Henrissat B."/>
            <person name="Matheny P.B."/>
            <person name="Labbe J."/>
            <person name="Martin F.M."/>
        </authorList>
    </citation>
    <scope>NUCLEOTIDE SEQUENCE</scope>
    <source>
        <strain evidence="1">BPL690</strain>
    </source>
</reference>
<accession>A0AAD4LY58</accession>
<protein>
    <submittedName>
        <fullName evidence="1">Uncharacterized protein</fullName>
    </submittedName>
</protein>
<dbReference type="AlphaFoldDB" id="A0AAD4LY58"/>
<sequence>HVTGVDDLFLSDLIFGLRLTWTGTHLLLEWVQHHLHFLSQSPLEIHMDIHITILKLLLYLQRH</sequence>
<gene>
    <name evidence="1" type="ORF">B0F90DRAFT_1770697</name>
</gene>